<keyword evidence="1 4" id="KW-0328">Glycosyltransferase</keyword>
<dbReference type="InterPro" id="IPR029063">
    <property type="entry name" value="SAM-dependent_MTases_sf"/>
</dbReference>
<keyword evidence="9" id="KW-1185">Reference proteome</keyword>
<evidence type="ECO:0000259" key="6">
    <source>
        <dbReference type="Pfam" id="PF01702"/>
    </source>
</evidence>
<dbReference type="NCBIfam" id="TIGR00449">
    <property type="entry name" value="tgt_general"/>
    <property type="match status" value="1"/>
</dbReference>
<gene>
    <name evidence="4" type="primary">tgt</name>
    <name evidence="8" type="ORF">AMPC_38130</name>
</gene>
<feature type="active site" description="Proton acceptor" evidence="4">
    <location>
        <position position="93"/>
    </location>
</feature>
<dbReference type="Gene3D" id="3.40.50.150">
    <property type="entry name" value="Vaccinia Virus protein VP39"/>
    <property type="match status" value="1"/>
</dbReference>
<comment type="function">
    <text evidence="4">Catalyzes the base-exchange of a guanine (G) residue with the queuine precursor 7-aminomethyl-7-deazaguanine (PreQ1) at position 34 (anticodon wobble position) in tRNAs with GU(N) anticodons (tRNA-Asp, -Asn, -His and -Tyr). Catalysis occurs through a double-displacement mechanism. The nucleophile active site attacks the C1' of nucleotide 34 to detach the guanine base from the RNA, forming a covalent enzyme-RNA intermediate. The proton acceptor active site deprotonates the incoming PreQ1, allowing a nucleophilic attack on the C1' of the ribose to form the product. After dissociation, two additional enzymatic reactions on the tRNA convert PreQ1 to queuine (Q), resulting in the hypermodified nucleoside queuosine (7-(((4,5-cis-dihydroxy-2-cyclopenten-1-yl)amino)methyl)-7-deazaguanosine).</text>
</comment>
<comment type="catalytic activity">
    <reaction evidence="4">
        <text>7-aminomethyl-7-carbaguanine + guanosine(34) in tRNA = 7-aminomethyl-7-carbaguanosine(34) in tRNA + guanine</text>
        <dbReference type="Rhea" id="RHEA:24104"/>
        <dbReference type="Rhea" id="RHEA-COMP:10341"/>
        <dbReference type="Rhea" id="RHEA-COMP:10342"/>
        <dbReference type="ChEBI" id="CHEBI:16235"/>
        <dbReference type="ChEBI" id="CHEBI:58703"/>
        <dbReference type="ChEBI" id="CHEBI:74269"/>
        <dbReference type="ChEBI" id="CHEBI:82833"/>
        <dbReference type="EC" id="2.4.2.29"/>
    </reaction>
</comment>
<feature type="binding site" evidence="4">
    <location>
        <position position="147"/>
    </location>
    <ligand>
        <name>substrate</name>
    </ligand>
</feature>
<dbReference type="EMBL" id="AP025592">
    <property type="protein sequence ID" value="BDG10700.1"/>
    <property type="molecule type" value="Genomic_DNA"/>
</dbReference>
<evidence type="ECO:0000256" key="5">
    <source>
        <dbReference type="SAM" id="MobiDB-lite"/>
    </source>
</evidence>
<dbReference type="HAMAP" id="MF_00168">
    <property type="entry name" value="Q_tRNA_Tgt"/>
    <property type="match status" value="1"/>
</dbReference>
<evidence type="ECO:0000313" key="9">
    <source>
        <dbReference type="Proteomes" id="UP001162734"/>
    </source>
</evidence>
<dbReference type="EC" id="2.4.2.29" evidence="4"/>
<sequence>MPFRYHPGPRDPGTRARRGAFTTPHGRVETPAFMPVGTRATVTGLTPADLRALDAEIVLGNTYHLLLRPGPEAMRHFGGLHRFMAWDRPILTDSGGFQIFSLAKDRTITEEGARFKSYVDCSYHHLSPELSIAMQTALGSDVMMVLDICLPSTADDAAIREAMDRTHRWALRSLAARTNPEQALFAIVQGGLSQSLRAESAAFLTQHPFDGFAIGGLAVGDTRAQRGEVIARAAELLPEDRPRYLMGVGTPPDILEAVACGVDMFDCIIPTTLAWQGTAFTSTGRVRVTRSEHRLSQAPLDAACGCPTCRLHTRGYLHHLMKCKEPLGPRLLAIHNLHHYLELMRAIRAAISEGRYARFMKDTLAAIDRHEHDPERRQPGSQAAPVAPRFELVQTRDGAAAVRDRVVGEVMHPVIGPDAESEQLYVRQSRLAERLAQAGPPLVLFDVGLGAGSNALAAVRAARAAPLGARRLEVVSFERDLGALALAASDEGAARLGLAAEDLAAARALLAEGRHEEPAATWRLVRGDALEALSREASRAEVVFWDPFSPKQNPELWTAAAFAALRDRCAAGAALYTYSTATAVRSALLLAGFFVGVGDASGPKAQTTAAATEPALLARPLDARWLERLARSSSPLPADAPAGALDAIRAHPQFTAPALAAGAE</sequence>
<dbReference type="InterPro" id="IPR004803">
    <property type="entry name" value="TGT"/>
</dbReference>
<keyword evidence="4" id="KW-0671">Queuosine biosynthesis</keyword>
<keyword evidence="4" id="KW-0479">Metal-binding</keyword>
<evidence type="ECO:0000256" key="1">
    <source>
        <dbReference type="ARBA" id="ARBA00022676"/>
    </source>
</evidence>
<protein>
    <recommendedName>
        <fullName evidence="4">Queuine tRNA-ribosyltransferase</fullName>
        <ecNumber evidence="4">2.4.2.29</ecNumber>
    </recommendedName>
    <alternativeName>
        <fullName evidence="4">Guanine insertion enzyme</fullName>
    </alternativeName>
    <alternativeName>
        <fullName evidence="4">tRNA-guanine transglycosylase</fullName>
    </alternativeName>
</protein>
<organism evidence="8 9">
    <name type="scientific">Anaeromyxobacter paludicola</name>
    <dbReference type="NCBI Taxonomy" id="2918171"/>
    <lineage>
        <taxon>Bacteria</taxon>
        <taxon>Pseudomonadati</taxon>
        <taxon>Myxococcota</taxon>
        <taxon>Myxococcia</taxon>
        <taxon>Myxococcales</taxon>
        <taxon>Cystobacterineae</taxon>
        <taxon>Anaeromyxobacteraceae</taxon>
        <taxon>Anaeromyxobacter</taxon>
    </lineage>
</organism>
<keyword evidence="3 4" id="KW-0819">tRNA processing</keyword>
<dbReference type="Pfam" id="PF01702">
    <property type="entry name" value="TGT"/>
    <property type="match status" value="1"/>
</dbReference>
<keyword evidence="4" id="KW-0862">Zinc</keyword>
<dbReference type="NCBIfam" id="TIGR00430">
    <property type="entry name" value="Q_tRNA_tgt"/>
    <property type="match status" value="1"/>
</dbReference>
<feature type="active site" description="Nucleophile" evidence="4">
    <location>
        <position position="266"/>
    </location>
</feature>
<reference evidence="9" key="1">
    <citation type="journal article" date="2022" name="Int. J. Syst. Evol. Microbiol.">
        <title>Anaeromyxobacter oryzae sp. nov., Anaeromyxobacter diazotrophicus sp. nov. and Anaeromyxobacter paludicola sp. nov., isolated from paddy soils.</title>
        <authorList>
            <person name="Itoh H."/>
            <person name="Xu Z."/>
            <person name="Mise K."/>
            <person name="Masuda Y."/>
            <person name="Ushijima N."/>
            <person name="Hayakawa C."/>
            <person name="Shiratori Y."/>
            <person name="Senoo K."/>
        </authorList>
    </citation>
    <scope>NUCLEOTIDE SEQUENCE [LARGE SCALE GENOMIC DNA]</scope>
    <source>
        <strain evidence="9">Red630</strain>
    </source>
</reference>
<feature type="binding site" evidence="4">
    <location>
        <position position="216"/>
    </location>
    <ligand>
        <name>substrate</name>
    </ligand>
</feature>
<feature type="binding site" evidence="4">
    <location>
        <position position="309"/>
    </location>
    <ligand>
        <name>Zn(2+)</name>
        <dbReference type="ChEBI" id="CHEBI:29105"/>
    </ligand>
</feature>
<feature type="domain" description="tRNA-guanine(15) transglycosylase-like" evidence="6">
    <location>
        <begin position="15"/>
        <end position="366"/>
    </location>
</feature>
<proteinExistence type="inferred from homology"/>
<dbReference type="SUPFAM" id="SSF53335">
    <property type="entry name" value="S-adenosyl-L-methionine-dependent methyltransferases"/>
    <property type="match status" value="1"/>
</dbReference>
<comment type="subunit">
    <text evidence="4">Homodimer. Within each dimer, one monomer is responsible for RNA recognition and catalysis, while the other monomer binds to the replacement base PreQ1.</text>
</comment>
<accession>A0ABM7XFM3</accession>
<dbReference type="InterPro" id="IPR050076">
    <property type="entry name" value="ArchSynthase1/Queuine_TRR"/>
</dbReference>
<dbReference type="InterPro" id="IPR036511">
    <property type="entry name" value="TGT-like_sf"/>
</dbReference>
<dbReference type="Proteomes" id="UP001162734">
    <property type="component" value="Chromosome"/>
</dbReference>
<evidence type="ECO:0000256" key="3">
    <source>
        <dbReference type="ARBA" id="ARBA00022694"/>
    </source>
</evidence>
<comment type="cofactor">
    <cofactor evidence="4">
        <name>Zn(2+)</name>
        <dbReference type="ChEBI" id="CHEBI:29105"/>
    </cofactor>
    <text evidence="4">Binds 1 zinc ion per subunit.</text>
</comment>
<evidence type="ECO:0000256" key="2">
    <source>
        <dbReference type="ARBA" id="ARBA00022679"/>
    </source>
</evidence>
<feature type="binding site" evidence="4">
    <location>
        <begin position="93"/>
        <end position="97"/>
    </location>
    <ligand>
        <name>substrate</name>
    </ligand>
</feature>
<feature type="binding site" evidence="4">
    <location>
        <position position="304"/>
    </location>
    <ligand>
        <name>Zn(2+)</name>
        <dbReference type="ChEBI" id="CHEBI:29105"/>
    </ligand>
</feature>
<comment type="pathway">
    <text evidence="4">tRNA modification; tRNA-queuosine biosynthesis.</text>
</comment>
<dbReference type="RefSeq" id="WP_248343204.1">
    <property type="nucleotide sequence ID" value="NZ_AP025592.1"/>
</dbReference>
<evidence type="ECO:0000256" key="4">
    <source>
        <dbReference type="HAMAP-Rule" id="MF_00168"/>
    </source>
</evidence>
<feature type="region of interest" description="RNA binding" evidence="4">
    <location>
        <begin position="247"/>
        <end position="253"/>
    </location>
</feature>
<dbReference type="Gene3D" id="3.20.20.105">
    <property type="entry name" value="Queuine tRNA-ribosyltransferase-like"/>
    <property type="match status" value="1"/>
</dbReference>
<feature type="binding site" evidence="4">
    <location>
        <position position="335"/>
    </location>
    <ligand>
        <name>Zn(2+)</name>
        <dbReference type="ChEBI" id="CHEBI:29105"/>
    </ligand>
</feature>
<feature type="region of interest" description="Disordered" evidence="5">
    <location>
        <begin position="1"/>
        <end position="23"/>
    </location>
</feature>
<name>A0ABM7XFM3_9BACT</name>
<dbReference type="InterPro" id="IPR002616">
    <property type="entry name" value="tRNA_ribo_trans-like"/>
</dbReference>
<comment type="similarity">
    <text evidence="4">Belongs to the queuine tRNA-ribosyltransferase family.</text>
</comment>
<dbReference type="PANTHER" id="PTHR46499">
    <property type="entry name" value="QUEUINE TRNA-RIBOSYLTRANSFERASE"/>
    <property type="match status" value="1"/>
</dbReference>
<keyword evidence="2 4" id="KW-0808">Transferase</keyword>
<comment type="caution">
    <text evidence="4">Lacks conserved residue(s) required for the propagation of feature annotation.</text>
</comment>
<feature type="domain" description="MnmC-like methyltransferase" evidence="7">
    <location>
        <begin position="519"/>
        <end position="611"/>
    </location>
</feature>
<feature type="binding site" evidence="4">
    <location>
        <position position="189"/>
    </location>
    <ligand>
        <name>substrate</name>
    </ligand>
</feature>
<evidence type="ECO:0000259" key="7">
    <source>
        <dbReference type="Pfam" id="PF05430"/>
    </source>
</evidence>
<dbReference type="Pfam" id="PF05430">
    <property type="entry name" value="Methyltransf_30"/>
    <property type="match status" value="1"/>
</dbReference>
<evidence type="ECO:0000313" key="8">
    <source>
        <dbReference type="EMBL" id="BDG10700.1"/>
    </source>
</evidence>
<dbReference type="PANTHER" id="PTHR46499:SF1">
    <property type="entry name" value="QUEUINE TRNA-RIBOSYLTRANSFERASE"/>
    <property type="match status" value="1"/>
</dbReference>
<dbReference type="InterPro" id="IPR008471">
    <property type="entry name" value="MnmC-like_methylTransf"/>
</dbReference>
<dbReference type="SUPFAM" id="SSF51713">
    <property type="entry name" value="tRNA-guanine transglycosylase"/>
    <property type="match status" value="1"/>
</dbReference>
<feature type="binding site" evidence="4">
    <location>
        <position position="306"/>
    </location>
    <ligand>
        <name>Zn(2+)</name>
        <dbReference type="ChEBI" id="CHEBI:29105"/>
    </ligand>
</feature>